<name>A0A011NZI6_ACCRE</name>
<gene>
    <name evidence="2" type="ORF">AW11_02246</name>
</gene>
<sequence length="37" mass="4047">MLESLALIGLQNLSAAGWYCLPFVAAWWLSTAAAFPY</sequence>
<dbReference type="EMBL" id="JEMY01000028">
    <property type="protein sequence ID" value="EXI88123.1"/>
    <property type="molecule type" value="Genomic_DNA"/>
</dbReference>
<reference evidence="2" key="1">
    <citation type="submission" date="2014-02" db="EMBL/GenBank/DDBJ databases">
        <title>Expanding our view of genomic diversity in Candidatus Accumulibacter clades.</title>
        <authorList>
            <person name="Skennerton C.T."/>
            <person name="Barr J.J."/>
            <person name="Slater F.R."/>
            <person name="Bond P.L."/>
            <person name="Tyson G.W."/>
        </authorList>
    </citation>
    <scope>NUCLEOTIDE SEQUENCE [LARGE SCALE GENOMIC DNA]</scope>
</reference>
<keyword evidence="1" id="KW-1133">Transmembrane helix</keyword>
<evidence type="ECO:0000256" key="1">
    <source>
        <dbReference type="SAM" id="Phobius"/>
    </source>
</evidence>
<protein>
    <submittedName>
        <fullName evidence="2">Uncharacterized protein</fullName>
    </submittedName>
</protein>
<organism evidence="2 3">
    <name type="scientific">Accumulibacter regalis</name>
    <dbReference type="NCBI Taxonomy" id="522306"/>
    <lineage>
        <taxon>Bacteria</taxon>
        <taxon>Pseudomonadati</taxon>
        <taxon>Pseudomonadota</taxon>
        <taxon>Betaproteobacteria</taxon>
        <taxon>Candidatus Accumulibacter</taxon>
    </lineage>
</organism>
<dbReference type="Proteomes" id="UP000022141">
    <property type="component" value="Unassembled WGS sequence"/>
</dbReference>
<feature type="transmembrane region" description="Helical" evidence="1">
    <location>
        <begin position="16"/>
        <end position="35"/>
    </location>
</feature>
<comment type="caution">
    <text evidence="2">The sequence shown here is derived from an EMBL/GenBank/DDBJ whole genome shotgun (WGS) entry which is preliminary data.</text>
</comment>
<accession>A0A011NZI6</accession>
<proteinExistence type="predicted"/>
<evidence type="ECO:0000313" key="2">
    <source>
        <dbReference type="EMBL" id="EXI88123.1"/>
    </source>
</evidence>
<keyword evidence="3" id="KW-1185">Reference proteome</keyword>
<evidence type="ECO:0000313" key="3">
    <source>
        <dbReference type="Proteomes" id="UP000022141"/>
    </source>
</evidence>
<dbReference type="AlphaFoldDB" id="A0A011NZI6"/>
<dbReference type="STRING" id="1454004.AW11_02246"/>
<keyword evidence="1" id="KW-0472">Membrane</keyword>
<keyword evidence="1" id="KW-0812">Transmembrane</keyword>